<accession>Q02AE7</accession>
<proteinExistence type="inferred from homology"/>
<dbReference type="KEGG" id="sus:Acid_0977"/>
<dbReference type="PROSITE" id="PS00297">
    <property type="entry name" value="HSP70_1"/>
    <property type="match status" value="1"/>
</dbReference>
<dbReference type="InterPro" id="IPR013126">
    <property type="entry name" value="Hsp_70_fam"/>
</dbReference>
<keyword evidence="2" id="KW-0547">Nucleotide-binding</keyword>
<name>Q02AE7_SOLUE</name>
<dbReference type="SUPFAM" id="SSF53067">
    <property type="entry name" value="Actin-like ATPase domain"/>
    <property type="match status" value="2"/>
</dbReference>
<dbReference type="Gene3D" id="3.30.420.40">
    <property type="match status" value="2"/>
</dbReference>
<dbReference type="InterPro" id="IPR043129">
    <property type="entry name" value="ATPase_NBD"/>
</dbReference>
<evidence type="ECO:0000256" key="3">
    <source>
        <dbReference type="ARBA" id="ARBA00022840"/>
    </source>
</evidence>
<dbReference type="InParanoid" id="Q02AE7"/>
<dbReference type="EMBL" id="CP000473">
    <property type="protein sequence ID" value="ABJ81975.1"/>
    <property type="molecule type" value="Genomic_DNA"/>
</dbReference>
<evidence type="ECO:0000313" key="4">
    <source>
        <dbReference type="EMBL" id="ABJ81975.1"/>
    </source>
</evidence>
<dbReference type="PANTHER" id="PTHR42749">
    <property type="entry name" value="CELL SHAPE-DETERMINING PROTEIN MREB"/>
    <property type="match status" value="1"/>
</dbReference>
<dbReference type="Pfam" id="PF00012">
    <property type="entry name" value="HSP70"/>
    <property type="match status" value="1"/>
</dbReference>
<dbReference type="PANTHER" id="PTHR42749:SF1">
    <property type="entry name" value="CELL SHAPE-DETERMINING PROTEIN MREB"/>
    <property type="match status" value="1"/>
</dbReference>
<keyword evidence="3" id="KW-0067">ATP-binding</keyword>
<protein>
    <submittedName>
        <fullName evidence="4">Putative heat-shock chaperone protein</fullName>
    </submittedName>
</protein>
<dbReference type="PROSITE" id="PS00329">
    <property type="entry name" value="HSP70_2"/>
    <property type="match status" value="1"/>
</dbReference>
<comment type="similarity">
    <text evidence="1">Belongs to the heat shock protein 70 family.</text>
</comment>
<reference evidence="4" key="1">
    <citation type="submission" date="2006-10" db="EMBL/GenBank/DDBJ databases">
        <title>Complete sequence of Solibacter usitatus Ellin6076.</title>
        <authorList>
            <consortium name="US DOE Joint Genome Institute"/>
            <person name="Copeland A."/>
            <person name="Lucas S."/>
            <person name="Lapidus A."/>
            <person name="Barry K."/>
            <person name="Detter J.C."/>
            <person name="Glavina del Rio T."/>
            <person name="Hammon N."/>
            <person name="Israni S."/>
            <person name="Dalin E."/>
            <person name="Tice H."/>
            <person name="Pitluck S."/>
            <person name="Thompson L.S."/>
            <person name="Brettin T."/>
            <person name="Bruce D."/>
            <person name="Han C."/>
            <person name="Tapia R."/>
            <person name="Gilna P."/>
            <person name="Schmutz J."/>
            <person name="Larimer F."/>
            <person name="Land M."/>
            <person name="Hauser L."/>
            <person name="Kyrpides N."/>
            <person name="Mikhailova N."/>
            <person name="Janssen P.H."/>
            <person name="Kuske C.R."/>
            <person name="Richardson P."/>
        </authorList>
    </citation>
    <scope>NUCLEOTIDE SEQUENCE</scope>
    <source>
        <strain evidence="4">Ellin6076</strain>
    </source>
</reference>
<dbReference type="CDD" id="cd10170">
    <property type="entry name" value="ASKHA_NBD_HSP70"/>
    <property type="match status" value="1"/>
</dbReference>
<dbReference type="STRING" id="234267.Acid_0977"/>
<evidence type="ECO:0000256" key="2">
    <source>
        <dbReference type="ARBA" id="ARBA00022741"/>
    </source>
</evidence>
<organism evidence="4">
    <name type="scientific">Solibacter usitatus (strain Ellin6076)</name>
    <dbReference type="NCBI Taxonomy" id="234267"/>
    <lineage>
        <taxon>Bacteria</taxon>
        <taxon>Pseudomonadati</taxon>
        <taxon>Acidobacteriota</taxon>
        <taxon>Terriglobia</taxon>
        <taxon>Bryobacterales</taxon>
        <taxon>Solibacteraceae</taxon>
        <taxon>Candidatus Solibacter</taxon>
    </lineage>
</organism>
<dbReference type="eggNOG" id="COG0443">
    <property type="taxonomic scope" value="Bacteria"/>
</dbReference>
<gene>
    <name evidence="4" type="ordered locus">Acid_0977</name>
</gene>
<dbReference type="GO" id="GO:0140662">
    <property type="term" value="F:ATP-dependent protein folding chaperone"/>
    <property type="evidence" value="ECO:0007669"/>
    <property type="project" value="InterPro"/>
</dbReference>
<dbReference type="HOGENOM" id="CLU_030332_0_0_0"/>
<dbReference type="InterPro" id="IPR018181">
    <property type="entry name" value="Heat_shock_70_CS"/>
</dbReference>
<evidence type="ECO:0000256" key="1">
    <source>
        <dbReference type="ARBA" id="ARBA00007381"/>
    </source>
</evidence>
<dbReference type="GO" id="GO:0005524">
    <property type="term" value="F:ATP binding"/>
    <property type="evidence" value="ECO:0007669"/>
    <property type="project" value="UniProtKB-KW"/>
</dbReference>
<sequence length="601" mass="64807">MIGIDLGTTNSGVAYAEILADPDPFAPANVQLLAIPQLTNPGEVREEDLLPSFLYLPGSSDFPAGSIALPWDEGATVVTGRLAQKRGVENTGRLVSSAKSWLSHSGVDRTSPLLPFRAPEGVEKISPVAASRRYLEHMRQAWDAKMPDAPFQQQQILVTVPASFDAVARELTLEAAQQAGYQNITLLEEPQAAFYAWIERHPDWRQRVTVGDLILVVDIGGGTTDFTLIAVTEANGELSLNRVAVGDHILLGGDNIDLALAGVVAQRLAEKGTKIDSRQHQALWANCRVAKEKLLEPGAKTREQPVTILGKGSGLVGGTIKATLLTDDIDRVLGEGFLPTVASTDMPAVQRRVGLQELGLPYAADPAITRHMARFLRQQAASVEHGAVRRGPSGIAAPTHVLFNGGVLNADLVRERVLATLDSWLAAEGLPPVKPLSGEDLMHAVSRGAAYYGLARTGRGVRIRGGVPRTYYVGVESAMPSIPGFPAPLKALAVVPFGMEEGTETRIPGREFGLVIGQPAEFRFFTSASRKNDQPGDLIEDYGDALEELSPMEVAFESGETSEVVPVAFESVVTETGMLQLWCVARDGRRWKLEFNVRERV</sequence>
<dbReference type="AlphaFoldDB" id="Q02AE7"/>